<reference evidence="1 2" key="1">
    <citation type="submission" date="2017-11" db="EMBL/GenBank/DDBJ databases">
        <title>Bacterial isolate from king chilli rhizosphere.</title>
        <authorList>
            <person name="Takhelmayum P."/>
            <person name="Sarangthem I."/>
        </authorList>
    </citation>
    <scope>NUCLEOTIDE SEQUENCE [LARGE SCALE GENOMIC DNA]</scope>
    <source>
        <strain evidence="2">t26</strain>
    </source>
</reference>
<proteinExistence type="predicted"/>
<name>A0A2M9QB72_9BACI</name>
<evidence type="ECO:0000313" key="1">
    <source>
        <dbReference type="EMBL" id="PJO45308.1"/>
    </source>
</evidence>
<feature type="non-terminal residue" evidence="1">
    <location>
        <position position="31"/>
    </location>
</feature>
<dbReference type="EMBL" id="PHQY01000190">
    <property type="protein sequence ID" value="PJO45308.1"/>
    <property type="molecule type" value="Genomic_DNA"/>
</dbReference>
<dbReference type="Proteomes" id="UP000232101">
    <property type="component" value="Unassembled WGS sequence"/>
</dbReference>
<protein>
    <submittedName>
        <fullName evidence="1">Riboflavin synthase</fullName>
    </submittedName>
</protein>
<organism evidence="1 2">
    <name type="scientific">Lysinibacillus xylanilyticus</name>
    <dbReference type="NCBI Taxonomy" id="582475"/>
    <lineage>
        <taxon>Bacteria</taxon>
        <taxon>Bacillati</taxon>
        <taxon>Bacillota</taxon>
        <taxon>Bacilli</taxon>
        <taxon>Bacillales</taxon>
        <taxon>Bacillaceae</taxon>
        <taxon>Lysinibacillus</taxon>
    </lineage>
</organism>
<accession>A0A2M9QB72</accession>
<evidence type="ECO:0000313" key="2">
    <source>
        <dbReference type="Proteomes" id="UP000232101"/>
    </source>
</evidence>
<dbReference type="AlphaFoldDB" id="A0A2M9QB72"/>
<comment type="caution">
    <text evidence="1">The sequence shown here is derived from an EMBL/GenBank/DDBJ whole genome shotgun (WGS) entry which is preliminary data.</text>
</comment>
<gene>
    <name evidence="1" type="ORF">CWD94_01905</name>
</gene>
<sequence>MFTGIVEDIGAVKTLQSDKQSMEITVVSKKM</sequence>